<dbReference type="AlphaFoldDB" id="A0A8K0WS86"/>
<dbReference type="EMBL" id="JAGPNK010000007">
    <property type="protein sequence ID" value="KAH7318237.1"/>
    <property type="molecule type" value="Genomic_DNA"/>
</dbReference>
<organism evidence="1 2">
    <name type="scientific">Stachybotrys elegans</name>
    <dbReference type="NCBI Taxonomy" id="80388"/>
    <lineage>
        <taxon>Eukaryota</taxon>
        <taxon>Fungi</taxon>
        <taxon>Dikarya</taxon>
        <taxon>Ascomycota</taxon>
        <taxon>Pezizomycotina</taxon>
        <taxon>Sordariomycetes</taxon>
        <taxon>Hypocreomycetidae</taxon>
        <taxon>Hypocreales</taxon>
        <taxon>Stachybotryaceae</taxon>
        <taxon>Stachybotrys</taxon>
    </lineage>
</organism>
<sequence length="318" mass="37668">MSDVDFSGFIEEHRHPLFPHLISGWENLAIKDRDYFMERLSNVKRPVIRHSSKHQPRSHADECRYLAEPDTEERDWVNIQYAENLFQDAAYLYERWHIFLRWQRQVRGLETEEYSWLSRIEEELHRADKELTEQSVAEIPAWSDEYGSCIKLQLESIQRVRQKQHFMKEPPGKLDGYTKTLKRLFGVQGLKLRPDFRLSQDPKQQDKLTTWIEYLYFETWSAHQDTYRALEKAHNKAVKDALNQNKFQFYAEKYLALGEEPRYNGQENSMSTLRHFIFIGLVRDQIPLIEAVLDGAEAPRLQGGDATAQCIHLLEDLP</sequence>
<protein>
    <submittedName>
        <fullName evidence="1">Uncharacterized protein</fullName>
    </submittedName>
</protein>
<gene>
    <name evidence="1" type="ORF">B0I35DRAFT_478762</name>
</gene>
<name>A0A8K0WS86_9HYPO</name>
<reference evidence="1" key="1">
    <citation type="journal article" date="2021" name="Nat. Commun.">
        <title>Genetic determinants of endophytism in the Arabidopsis root mycobiome.</title>
        <authorList>
            <person name="Mesny F."/>
            <person name="Miyauchi S."/>
            <person name="Thiergart T."/>
            <person name="Pickel B."/>
            <person name="Atanasova L."/>
            <person name="Karlsson M."/>
            <person name="Huettel B."/>
            <person name="Barry K.W."/>
            <person name="Haridas S."/>
            <person name="Chen C."/>
            <person name="Bauer D."/>
            <person name="Andreopoulos W."/>
            <person name="Pangilinan J."/>
            <person name="LaButti K."/>
            <person name="Riley R."/>
            <person name="Lipzen A."/>
            <person name="Clum A."/>
            <person name="Drula E."/>
            <person name="Henrissat B."/>
            <person name="Kohler A."/>
            <person name="Grigoriev I.V."/>
            <person name="Martin F.M."/>
            <person name="Hacquard S."/>
        </authorList>
    </citation>
    <scope>NUCLEOTIDE SEQUENCE</scope>
    <source>
        <strain evidence="1">MPI-CAGE-CH-0235</strain>
    </source>
</reference>
<dbReference type="Proteomes" id="UP000813444">
    <property type="component" value="Unassembled WGS sequence"/>
</dbReference>
<evidence type="ECO:0000313" key="2">
    <source>
        <dbReference type="Proteomes" id="UP000813444"/>
    </source>
</evidence>
<dbReference type="OrthoDB" id="5419928at2759"/>
<evidence type="ECO:0000313" key="1">
    <source>
        <dbReference type="EMBL" id="KAH7318237.1"/>
    </source>
</evidence>
<comment type="caution">
    <text evidence="1">The sequence shown here is derived from an EMBL/GenBank/DDBJ whole genome shotgun (WGS) entry which is preliminary data.</text>
</comment>
<keyword evidence="2" id="KW-1185">Reference proteome</keyword>
<proteinExistence type="predicted"/>
<accession>A0A8K0WS86</accession>